<dbReference type="OMA" id="SVYESCP"/>
<evidence type="ECO:0000313" key="6">
    <source>
        <dbReference type="EMBL" id="SSX18438.1"/>
    </source>
</evidence>
<dbReference type="CDD" id="cd01991">
    <property type="entry name" value="Asn_synthase_B_C"/>
    <property type="match status" value="1"/>
</dbReference>
<keyword evidence="3" id="KW-0315">Glutamine amidotransferase</keyword>
<name>A0A336LXQ2_CULSO</name>
<evidence type="ECO:0000313" key="5">
    <source>
        <dbReference type="EMBL" id="SSW98052.1"/>
    </source>
</evidence>
<proteinExistence type="predicted"/>
<dbReference type="Gene3D" id="3.40.50.620">
    <property type="entry name" value="HUPs"/>
    <property type="match status" value="1"/>
</dbReference>
<dbReference type="VEuPathDB" id="VectorBase:CSON009715"/>
<dbReference type="GO" id="GO:0006529">
    <property type="term" value="P:asparagine biosynthetic process"/>
    <property type="evidence" value="ECO:0007669"/>
    <property type="project" value="UniProtKB-KW"/>
</dbReference>
<dbReference type="SUPFAM" id="SSF56235">
    <property type="entry name" value="N-terminal nucleophile aminohydrolases (Ntn hydrolases)"/>
    <property type="match status" value="1"/>
</dbReference>
<evidence type="ECO:0000256" key="2">
    <source>
        <dbReference type="ARBA" id="ARBA00022888"/>
    </source>
</evidence>
<dbReference type="GO" id="GO:0004066">
    <property type="term" value="F:asparagine synthase (glutamine-hydrolyzing) activity"/>
    <property type="evidence" value="ECO:0007669"/>
    <property type="project" value="InterPro"/>
</dbReference>
<evidence type="ECO:0000256" key="3">
    <source>
        <dbReference type="ARBA" id="ARBA00022962"/>
    </source>
</evidence>
<feature type="domain" description="Glutamine amidotransferase type-2" evidence="4">
    <location>
        <begin position="2"/>
        <end position="179"/>
    </location>
</feature>
<dbReference type="Pfam" id="PF00733">
    <property type="entry name" value="Asn_synthase"/>
    <property type="match status" value="1"/>
</dbReference>
<accession>A0A336LXQ2</accession>
<reference evidence="6" key="2">
    <citation type="submission" date="2018-07" db="EMBL/GenBank/DDBJ databases">
        <authorList>
            <person name="Quirk P.G."/>
            <person name="Krulwich T.A."/>
        </authorList>
    </citation>
    <scope>NUCLEOTIDE SEQUENCE</scope>
</reference>
<dbReference type="EMBL" id="UFQT01000038">
    <property type="protein sequence ID" value="SSX18438.1"/>
    <property type="molecule type" value="Genomic_DNA"/>
</dbReference>
<dbReference type="AlphaFoldDB" id="A0A336LXQ2"/>
<dbReference type="InterPro" id="IPR051857">
    <property type="entry name" value="Asn_synthetase_domain"/>
</dbReference>
<protein>
    <submittedName>
        <fullName evidence="6">CSON009715 protein</fullName>
    </submittedName>
</protein>
<reference evidence="5" key="1">
    <citation type="submission" date="2018-04" db="EMBL/GenBank/DDBJ databases">
        <authorList>
            <person name="Go L.Y."/>
            <person name="Mitchell J.A."/>
        </authorList>
    </citation>
    <scope>NUCLEOTIDE SEQUENCE</scope>
    <source>
        <tissue evidence="5">Whole organism</tissue>
    </source>
</reference>
<dbReference type="PANTHER" id="PTHR45937">
    <property type="entry name" value="ASPARAGINE SYNTHETASE DOMAIN-CONTAINING PROTEIN 1"/>
    <property type="match status" value="1"/>
</dbReference>
<dbReference type="PROSITE" id="PS51278">
    <property type="entry name" value="GATASE_TYPE_2"/>
    <property type="match status" value="1"/>
</dbReference>
<dbReference type="SUPFAM" id="SSF52402">
    <property type="entry name" value="Adenine nucleotide alpha hydrolases-like"/>
    <property type="match status" value="1"/>
</dbReference>
<dbReference type="InterPro" id="IPR017932">
    <property type="entry name" value="GATase_2_dom"/>
</dbReference>
<organism evidence="6">
    <name type="scientific">Culicoides sonorensis</name>
    <name type="common">Biting midge</name>
    <dbReference type="NCBI Taxonomy" id="179676"/>
    <lineage>
        <taxon>Eukaryota</taxon>
        <taxon>Metazoa</taxon>
        <taxon>Ecdysozoa</taxon>
        <taxon>Arthropoda</taxon>
        <taxon>Hexapoda</taxon>
        <taxon>Insecta</taxon>
        <taxon>Pterygota</taxon>
        <taxon>Neoptera</taxon>
        <taxon>Endopterygota</taxon>
        <taxon>Diptera</taxon>
        <taxon>Nematocera</taxon>
        <taxon>Chironomoidea</taxon>
        <taxon>Ceratopogonidae</taxon>
        <taxon>Ceratopogoninae</taxon>
        <taxon>Culicoides</taxon>
        <taxon>Monoculicoides</taxon>
    </lineage>
</organism>
<dbReference type="InterPro" id="IPR029055">
    <property type="entry name" value="Ntn_hydrolases_N"/>
</dbReference>
<gene>
    <name evidence="6" type="primary">CSON009715</name>
</gene>
<dbReference type="EMBL" id="UFQS01000038">
    <property type="protein sequence ID" value="SSW98052.1"/>
    <property type="molecule type" value="Genomic_DNA"/>
</dbReference>
<dbReference type="Gene3D" id="3.60.20.10">
    <property type="entry name" value="Glutamine Phosphoribosylpyrophosphate, subunit 1, domain 1"/>
    <property type="match status" value="1"/>
</dbReference>
<dbReference type="InterPro" id="IPR014729">
    <property type="entry name" value="Rossmann-like_a/b/a_fold"/>
</dbReference>
<keyword evidence="1" id="KW-0028">Amino-acid biosynthesis</keyword>
<dbReference type="PANTHER" id="PTHR45937:SF1">
    <property type="entry name" value="ASPARAGINE SYNTHETASE DOMAIN-CONTAINING PROTEIN 1"/>
    <property type="match status" value="1"/>
</dbReference>
<evidence type="ECO:0000259" key="4">
    <source>
        <dbReference type="PROSITE" id="PS51278"/>
    </source>
</evidence>
<dbReference type="InterPro" id="IPR001962">
    <property type="entry name" value="Asn_synthase"/>
</dbReference>
<dbReference type="Pfam" id="PF13537">
    <property type="entry name" value="GATase_7"/>
    <property type="match status" value="1"/>
</dbReference>
<keyword evidence="2" id="KW-0061">Asparagine biosynthesis</keyword>
<evidence type="ECO:0000256" key="1">
    <source>
        <dbReference type="ARBA" id="ARBA00022605"/>
    </source>
</evidence>
<sequence length="577" mass="66185">MCGIFCQISNQQTAQSHKNGETFKQIIELLKRRGPDSFQENEIDGISFVGTVLHHQGTKPTKQPVINEKYVLLFNGDLFMNLDLADGRSDTDYLASMINEIQTEHDLYCLLGSLKGPYSLIYYNRGMEKLYFARDPMGRNSLLIGSVHGELVISSVCSYDLAESFMEVPPIGLYCFNINTNELSVVTWYDTNSHSFYQQQINLLLEKVKKPVEINQQEKIHLNWLKPIQIVDFNLNQFKEPFLLNEIHEEINTACDTFLNLLSKSVEERVTLTRNYCKACSISVRCNHCRIGILFSGGLDCSILAKLADIHIPRDQPIDLINVAFEKVKRKPNPRQTNKEKDVIREQVPIDWNVPDRLTAHQTFNELKKICPDRQWKLVEVNVTRNELENELSTRLRNLISPSKNILDESLGAALWFAARGKGFIDTKPYDSTCRVLLLGSGADELFAGYSRHRNAYKRAIPGQSELSLMEELELDWIRLPNRNLARDDRVISDHSITPRTPYLQEDLIQFIRSMKTNQRCNLQLESGIGDKLFLRICAFKLGLSECSLFKKRALQFGSRVADSRQKADNVSTYFQD</sequence>